<evidence type="ECO:0008006" key="3">
    <source>
        <dbReference type="Google" id="ProtNLM"/>
    </source>
</evidence>
<dbReference type="EMBL" id="DF157728">
    <property type="protein sequence ID" value="GAB69746.1"/>
    <property type="molecule type" value="Genomic_DNA"/>
</dbReference>
<name>K6UFA2_PLACD</name>
<gene>
    <name evidence="1" type="ORF">PCYB_004950</name>
</gene>
<dbReference type="Pfam" id="PF05795">
    <property type="entry name" value="Plasmodium_Vir"/>
    <property type="match status" value="1"/>
</dbReference>
<protein>
    <recommendedName>
        <fullName evidence="3">CYIR protein</fullName>
    </recommendedName>
</protein>
<dbReference type="VEuPathDB" id="PlasmoDB:PCYB_004950"/>
<dbReference type="InterPro" id="IPR008780">
    <property type="entry name" value="Plasmodium_Vir"/>
</dbReference>
<dbReference type="GeneID" id="14696288"/>
<dbReference type="PhylomeDB" id="K6UFA2"/>
<dbReference type="Proteomes" id="UP000006319">
    <property type="component" value="Unassembled WGS sequence"/>
</dbReference>
<dbReference type="AlphaFoldDB" id="K6UFA2"/>
<proteinExistence type="predicted"/>
<sequence>METEDLQDYDTICSRITVKEDVDKNIYEKVNNTLQVLWNDVVKEQRDKFHNNICKPDHTTIGRIDWRKRKELHDYYVDYGYLFDMAKINNDKCKEYYGKIKKIIEEYESFEKKCSTRTDECPEFIYELQKKIKQNKPENLPCHEEINSNSVPILEGNSSLQIKGHTEVHQKPEDDIELDIIDNLTFESDNQLGSGSSGIGTKVTHSILGGAPVLLTATMLYRVCRYFVNLYYYSTNV</sequence>
<dbReference type="RefSeq" id="XP_004227964.1">
    <property type="nucleotide sequence ID" value="XM_004227916.1"/>
</dbReference>
<dbReference type="KEGG" id="pcy:PCYB_004950"/>
<evidence type="ECO:0000313" key="2">
    <source>
        <dbReference type="Proteomes" id="UP000006319"/>
    </source>
</evidence>
<reference evidence="1 2" key="1">
    <citation type="journal article" date="2012" name="Nat. Genet.">
        <title>Plasmodium cynomolgi genome sequences provide insight into Plasmodium vivax and the monkey malaria clade.</title>
        <authorList>
            <person name="Tachibana S."/>
            <person name="Sullivan S.A."/>
            <person name="Kawai S."/>
            <person name="Nakamura S."/>
            <person name="Kim H.R."/>
            <person name="Goto N."/>
            <person name="Arisue N."/>
            <person name="Palacpac N.M.Q."/>
            <person name="Honma H."/>
            <person name="Yagi M."/>
            <person name="Tougan T."/>
            <person name="Katakai Y."/>
            <person name="Kaneko O."/>
            <person name="Mita T."/>
            <person name="Kita K."/>
            <person name="Yasutomi Y."/>
            <person name="Sutton P.L."/>
            <person name="Shakhbatyan R."/>
            <person name="Horii T."/>
            <person name="Yasunaga T."/>
            <person name="Barnwell J.W."/>
            <person name="Escalante A.A."/>
            <person name="Carlton J.M."/>
            <person name="Tanabe K."/>
        </authorList>
    </citation>
    <scope>NUCLEOTIDE SEQUENCE [LARGE SCALE GENOMIC DNA]</scope>
    <source>
        <strain evidence="1 2">B</strain>
    </source>
</reference>
<organism evidence="1 2">
    <name type="scientific">Plasmodium cynomolgi (strain B)</name>
    <dbReference type="NCBI Taxonomy" id="1120755"/>
    <lineage>
        <taxon>Eukaryota</taxon>
        <taxon>Sar</taxon>
        <taxon>Alveolata</taxon>
        <taxon>Apicomplexa</taxon>
        <taxon>Aconoidasida</taxon>
        <taxon>Haemosporida</taxon>
        <taxon>Plasmodiidae</taxon>
        <taxon>Plasmodium</taxon>
        <taxon>Plasmodium (Plasmodium)</taxon>
    </lineage>
</organism>
<evidence type="ECO:0000313" key="1">
    <source>
        <dbReference type="EMBL" id="GAB69746.1"/>
    </source>
</evidence>
<keyword evidence="2" id="KW-1185">Reference proteome</keyword>
<accession>K6UFA2</accession>